<sequence length="441" mass="52540">MKNIGVTFNFDESILLDDKIQIPLNFYKTNHNFTIQFKQQLYTNTDNKNKENEDIGNLDTRTGYLDKFGNLDNKFGNLDTNVVNLDNFGYLDIKELEELINENYISTKNLYNSFINNTINEHEKLQQHIKNQQLEQQLLEQQKLQNEQLEKEKLQNEQLEKEKLKQHQLLLEQQQQLEKDVIDFIPKNMTIKIFDEMKAKFKKLEEIYNEIKSNTELKSLRIELSKKIKICLNSIANTQKQVNLTFNNLSRILNESSENLKIFILFKIVEGVLNCCEQGQIYINPKSVWSFSRLLASIDHINNNFNIIFITLLTFKTILIIPKFYYIQSNRVDTMNQVDSVNQVDKVDMRLNRLYEYPEDINEEIIYNKRLSSYIRLYLSYLCIKNDFNTIWSYYANVINSSWNNIFIQFIPCLLITILNITSYFMYHIYKLQFIKVIITI</sequence>
<keyword evidence="1" id="KW-0175">Coiled coil</keyword>
<dbReference type="InterPro" id="IPR038506">
    <property type="entry name" value="GLE1-like_sf"/>
</dbReference>
<organism evidence="4">
    <name type="scientific">Theileria annulata</name>
    <dbReference type="NCBI Taxonomy" id="5874"/>
    <lineage>
        <taxon>Eukaryota</taxon>
        <taxon>Sar</taxon>
        <taxon>Alveolata</taxon>
        <taxon>Apicomplexa</taxon>
        <taxon>Aconoidasida</taxon>
        <taxon>Piroplasmida</taxon>
        <taxon>Theileriidae</taxon>
        <taxon>Theileria</taxon>
    </lineage>
</organism>
<dbReference type="Gene3D" id="1.25.40.510">
    <property type="entry name" value="GLE1-like"/>
    <property type="match status" value="1"/>
</dbReference>
<keyword evidence="2" id="KW-1133">Transmembrane helix</keyword>
<keyword evidence="2" id="KW-0472">Membrane</keyword>
<evidence type="ECO:0000256" key="2">
    <source>
        <dbReference type="SAM" id="Phobius"/>
    </source>
</evidence>
<feature type="transmembrane region" description="Helical" evidence="2">
    <location>
        <begin position="407"/>
        <end position="427"/>
    </location>
</feature>
<dbReference type="AlphaFoldDB" id="A0A3B0MJJ6"/>
<dbReference type="GO" id="GO:0016973">
    <property type="term" value="P:poly(A)+ mRNA export from nucleus"/>
    <property type="evidence" value="ECO:0007669"/>
    <property type="project" value="InterPro"/>
</dbReference>
<feature type="transmembrane region" description="Helical" evidence="2">
    <location>
        <begin position="377"/>
        <end position="395"/>
    </location>
</feature>
<evidence type="ECO:0000313" key="3">
    <source>
        <dbReference type="EMBL" id="SVP88692.1"/>
    </source>
</evidence>
<keyword evidence="2" id="KW-0812">Transmembrane</keyword>
<evidence type="ECO:0000256" key="1">
    <source>
        <dbReference type="SAM" id="Coils"/>
    </source>
</evidence>
<dbReference type="VEuPathDB" id="PiroplasmaDB:TA20350"/>
<accession>A0A3B0MJJ6</accession>
<gene>
    <name evidence="3" type="ORF">TAT_000054800</name>
    <name evidence="4" type="ORF">TAV_000054500</name>
</gene>
<dbReference type="EMBL" id="UIVS01000001">
    <property type="protein sequence ID" value="SVP89844.1"/>
    <property type="molecule type" value="Genomic_DNA"/>
</dbReference>
<protein>
    <submittedName>
        <fullName evidence="4">Membrane protein, putative</fullName>
    </submittedName>
</protein>
<name>A0A3B0MJJ6_THEAN</name>
<feature type="transmembrane region" description="Helical" evidence="2">
    <location>
        <begin position="305"/>
        <end position="326"/>
    </location>
</feature>
<dbReference type="EMBL" id="UIVT01000001">
    <property type="protein sequence ID" value="SVP88692.1"/>
    <property type="molecule type" value="Genomic_DNA"/>
</dbReference>
<evidence type="ECO:0000313" key="4">
    <source>
        <dbReference type="EMBL" id="SVP89844.1"/>
    </source>
</evidence>
<dbReference type="InterPro" id="IPR012476">
    <property type="entry name" value="GLE1"/>
</dbReference>
<proteinExistence type="predicted"/>
<feature type="coiled-coil region" evidence="1">
    <location>
        <begin position="115"/>
        <end position="214"/>
    </location>
</feature>
<reference evidence="4" key="1">
    <citation type="submission" date="2018-07" db="EMBL/GenBank/DDBJ databases">
        <authorList>
            <person name="Quirk P.G."/>
            <person name="Krulwich T.A."/>
        </authorList>
    </citation>
    <scope>NUCLEOTIDE SEQUENCE</scope>
    <source>
        <strain evidence="4">Anand</strain>
    </source>
</reference>
<dbReference type="Pfam" id="PF07817">
    <property type="entry name" value="GLE1"/>
    <property type="match status" value="1"/>
</dbReference>
<dbReference type="GO" id="GO:0005643">
    <property type="term" value="C:nuclear pore"/>
    <property type="evidence" value="ECO:0007669"/>
    <property type="project" value="InterPro"/>
</dbReference>